<comment type="caution">
    <text evidence="1">The sequence shown here is derived from an EMBL/GenBank/DDBJ whole genome shotgun (WGS) entry which is preliminary data.</text>
</comment>
<evidence type="ECO:0000313" key="1">
    <source>
        <dbReference type="EMBL" id="KAJ2812228.1"/>
    </source>
</evidence>
<reference evidence="1" key="1">
    <citation type="submission" date="2022-07" db="EMBL/GenBank/DDBJ databases">
        <title>Phylogenomic reconstructions and comparative analyses of Kickxellomycotina fungi.</title>
        <authorList>
            <person name="Reynolds N.K."/>
            <person name="Stajich J.E."/>
            <person name="Barry K."/>
            <person name="Grigoriev I.V."/>
            <person name="Crous P."/>
            <person name="Smith M.E."/>
        </authorList>
    </citation>
    <scope>NUCLEOTIDE SEQUENCE</scope>
    <source>
        <strain evidence="1">CBS 102833</strain>
    </source>
</reference>
<dbReference type="Proteomes" id="UP001140096">
    <property type="component" value="Unassembled WGS sequence"/>
</dbReference>
<organism evidence="1 2">
    <name type="scientific">Coemansia furcata</name>
    <dbReference type="NCBI Taxonomy" id="417177"/>
    <lineage>
        <taxon>Eukaryota</taxon>
        <taxon>Fungi</taxon>
        <taxon>Fungi incertae sedis</taxon>
        <taxon>Zoopagomycota</taxon>
        <taxon>Kickxellomycotina</taxon>
        <taxon>Kickxellomycetes</taxon>
        <taxon>Kickxellales</taxon>
        <taxon>Kickxellaceae</taxon>
        <taxon>Coemansia</taxon>
    </lineage>
</organism>
<evidence type="ECO:0000313" key="2">
    <source>
        <dbReference type="Proteomes" id="UP001140096"/>
    </source>
</evidence>
<accession>A0ACC1LN60</accession>
<protein>
    <submittedName>
        <fullName evidence="1">Uncharacterized protein</fullName>
    </submittedName>
</protein>
<dbReference type="EMBL" id="JANBUP010000264">
    <property type="protein sequence ID" value="KAJ2812228.1"/>
    <property type="molecule type" value="Genomic_DNA"/>
</dbReference>
<keyword evidence="2" id="KW-1185">Reference proteome</keyword>
<proteinExistence type="predicted"/>
<name>A0ACC1LN60_9FUNG</name>
<gene>
    <name evidence="1" type="ORF">H4S07_001543</name>
</gene>
<sequence length="117" mass="13506">MKQKQQMALGKRQQQQMVLGEKQQQQMALGEKQQQQMALGKRQQQQMVLSARQQCRKLQQMQETHQEQLHGNLLALHQQQPQSRVLGPAQQSLPKLLCIYEHAFLQTDGLSLTHIGI</sequence>